<keyword evidence="2 5" id="KW-0547">Nucleotide-binding</keyword>
<keyword evidence="2 5" id="KW-0067">ATP-binding</keyword>
<reference evidence="5" key="1">
    <citation type="journal article" date="2019" name="Philos. Trans. R. Soc. Lond., B, Biol. Sci.">
        <title>Targeted metagenomic recovery of four divergent viruses reveals shared and distinctive characteristics of giant viruses of marine eukaryotes.</title>
        <authorList>
            <person name="Needham D.M."/>
            <person name="Poirier C."/>
            <person name="Hehenberger E."/>
            <person name="Jimenez V."/>
            <person name="Swalwell J.E."/>
            <person name="Santoro A.E."/>
            <person name="Worden A.Z."/>
        </authorList>
    </citation>
    <scope>NUCLEOTIDE SEQUENCE</scope>
    <source>
        <strain evidence="5">MPacV-611</strain>
    </source>
</reference>
<dbReference type="InterPro" id="IPR052431">
    <property type="entry name" value="SKI2_subfamily_helicases"/>
</dbReference>
<dbReference type="PROSITE" id="PS51192">
    <property type="entry name" value="HELICASE_ATP_BIND_1"/>
    <property type="match status" value="1"/>
</dbReference>
<dbReference type="InterPro" id="IPR014001">
    <property type="entry name" value="Helicase_ATP-bd"/>
</dbReference>
<accession>A0A5J6VM55</accession>
<dbReference type="SUPFAM" id="SSF52540">
    <property type="entry name" value="P-loop containing nucleoside triphosphate hydrolases"/>
    <property type="match status" value="2"/>
</dbReference>
<feature type="domain" description="Helicase ATP-binding" evidence="4">
    <location>
        <begin position="225"/>
        <end position="384"/>
    </location>
</feature>
<feature type="compositionally biased region" description="Basic residues" evidence="3">
    <location>
        <begin position="7"/>
        <end position="25"/>
    </location>
</feature>
<sequence length="983" mass="114430">MPFRNGKYNKKTRNTNAKSRAKSSKTSKESPFKNTKGYWAFSFFQKAGKGGLTINEQQIKNRLYNSKFDPDKIPEMMNPSLSIEESLLKKKSTGLPLNSRENIILENYLSKEKKAVEYDKNLLLKHKLNATVTTLEGRIRKLFMVAAEQLKKGNEELVYYVYQKLSESTISSELLDEYSVILKDIKQIVSKLDTIKLQFTKFSSNMPPLNETGFKSLEPFQRDVINNIDRNKSSIVSAPTSAGKSIITSYLTIKKVKILVCVPTDILAWQMASMIGKHTHSDIPIVTRTFESDLELENLIQKARSSCALVGTPFELLNILLRLNDIKWDWLVMDEIHMMGREGFEDMEPICKLFNDIPFLALSATIGNIGDLHKWFKKIGHSEVEIIECTKRFINQQRFYYDEDKLNRLHPLSMIDIKHFEDETILNRDINVTPPDVWDLVMNLKKVLDMGELDPYVYFKSIERIELNHTFIYFKEILKFMIKVIKTDERHHITNILQKYIRINLEAKDIDLVDVAFKLKENDKLPAIFFQVDSYSCLQLVKEFSINIKNREDAKFPDMRKQRLKQTTTNKHIGKKKDQLKLDQMGDKKLQKTMMKGTLERFDAVPTVALNEPHKDFIFNKNQHFTHYFIDEINKKLKQFFHMNGDEYHMIIDLLWRGVGVYCKGLPDPYLNIVQELACQGKLAIVLSDISLVFGVSMPFKTSGLVTRSDLVDTLDPMLYHQAAGRAGRRGLDKEGNVIFVGYSDKRIKELSTSKIPHVTGLDTLGYATRFAIKLAKTDKDKSRWARIKSKFLLDKISDDDANEFYEDIEHNITTGSWKFCESSDIHFNHLLWKLRYSEDCFRIAYLIKYIIKNFHRAVPTNETDQVNIATFLAHFFHVKKATDDIVRPNKYIDLVEQLDDLQLDIPKQIDYGIINSIKNNKLETFNNIEKTNELRDRLLSFGEFIRHVQHYFYYSEQVTITRVLGKLLTRIWWIYHSGSPIL</sequence>
<evidence type="ECO:0000256" key="3">
    <source>
        <dbReference type="SAM" id="MobiDB-lite"/>
    </source>
</evidence>
<keyword evidence="1" id="KW-0378">Hydrolase</keyword>
<dbReference type="GO" id="GO:0005524">
    <property type="term" value="F:ATP binding"/>
    <property type="evidence" value="ECO:0007669"/>
    <property type="project" value="InterPro"/>
</dbReference>
<keyword evidence="2 5" id="KW-0347">Helicase</keyword>
<dbReference type="Pfam" id="PF00270">
    <property type="entry name" value="DEAD"/>
    <property type="match status" value="1"/>
</dbReference>
<dbReference type="PANTHER" id="PTHR44533">
    <property type="entry name" value="DEAD/H RNA HELICASE, PUTATIVE-RELATED"/>
    <property type="match status" value="1"/>
</dbReference>
<proteinExistence type="predicted"/>
<evidence type="ECO:0000313" key="5">
    <source>
        <dbReference type="EMBL" id="QFG74687.1"/>
    </source>
</evidence>
<dbReference type="GO" id="GO:0016787">
    <property type="term" value="F:hydrolase activity"/>
    <property type="evidence" value="ECO:0007669"/>
    <property type="project" value="UniProtKB-KW"/>
</dbReference>
<evidence type="ECO:0000259" key="4">
    <source>
        <dbReference type="PROSITE" id="PS51192"/>
    </source>
</evidence>
<dbReference type="GO" id="GO:0004386">
    <property type="term" value="F:helicase activity"/>
    <property type="evidence" value="ECO:0007669"/>
    <property type="project" value="UniProtKB-KW"/>
</dbReference>
<evidence type="ECO:0000256" key="2">
    <source>
        <dbReference type="ARBA" id="ARBA00022806"/>
    </source>
</evidence>
<dbReference type="PANTHER" id="PTHR44533:SF4">
    <property type="entry name" value="DEAD_H RNA HELICASE, PUTATIVE-RELATED"/>
    <property type="match status" value="1"/>
</dbReference>
<feature type="region of interest" description="Disordered" evidence="3">
    <location>
        <begin position="1"/>
        <end position="32"/>
    </location>
</feature>
<dbReference type="GO" id="GO:0003676">
    <property type="term" value="F:nucleic acid binding"/>
    <property type="evidence" value="ECO:0007669"/>
    <property type="project" value="InterPro"/>
</dbReference>
<evidence type="ECO:0000256" key="1">
    <source>
        <dbReference type="ARBA" id="ARBA00022801"/>
    </source>
</evidence>
<organism evidence="5">
    <name type="scientific">Megaviridae environmental sample</name>
    <dbReference type="NCBI Taxonomy" id="1737588"/>
    <lineage>
        <taxon>Viruses</taxon>
        <taxon>Varidnaviria</taxon>
        <taxon>Bamfordvirae</taxon>
        <taxon>Nucleocytoviricota</taxon>
        <taxon>Megaviricetes</taxon>
        <taxon>Imitervirales</taxon>
        <taxon>Mimiviridae</taxon>
        <taxon>environmental samples</taxon>
    </lineage>
</organism>
<dbReference type="InterPro" id="IPR011545">
    <property type="entry name" value="DEAD/DEAH_box_helicase_dom"/>
</dbReference>
<dbReference type="InterPro" id="IPR027417">
    <property type="entry name" value="P-loop_NTPase"/>
</dbReference>
<dbReference type="EMBL" id="MN448289">
    <property type="protein sequence ID" value="QFG74687.1"/>
    <property type="molecule type" value="Genomic_DNA"/>
</dbReference>
<name>A0A5J6VM55_9VIRU</name>
<dbReference type="SMART" id="SM00487">
    <property type="entry name" value="DEXDc"/>
    <property type="match status" value="1"/>
</dbReference>
<dbReference type="Gene3D" id="3.40.50.300">
    <property type="entry name" value="P-loop containing nucleotide triphosphate hydrolases"/>
    <property type="match status" value="2"/>
</dbReference>
<protein>
    <submittedName>
        <fullName evidence="5">DEAD/DEAH box helicase</fullName>
    </submittedName>
</protein>